<evidence type="ECO:0000256" key="1">
    <source>
        <dbReference type="ARBA" id="ARBA00006836"/>
    </source>
</evidence>
<name>A0AAG5DX46_ANOAO</name>
<dbReference type="GO" id="GO:0000278">
    <property type="term" value="P:mitotic cell cycle"/>
    <property type="evidence" value="ECO:0007669"/>
    <property type="project" value="TreeGrafter"/>
</dbReference>
<evidence type="ECO:0000313" key="6">
    <source>
        <dbReference type="Proteomes" id="UP000075880"/>
    </source>
</evidence>
<dbReference type="PANTHER" id="PTHR28573">
    <property type="entry name" value="SPINDLE AND KINETOCHORE-ASSOCIATED PROTEIN 1"/>
    <property type="match status" value="1"/>
</dbReference>
<dbReference type="GO" id="GO:0000940">
    <property type="term" value="C:outer kinetochore"/>
    <property type="evidence" value="ECO:0007669"/>
    <property type="project" value="TreeGrafter"/>
</dbReference>
<dbReference type="PANTHER" id="PTHR28573:SF1">
    <property type="entry name" value="SPINDLE AND KINETOCHORE-ASSOCIATED PROTEIN 1"/>
    <property type="match status" value="1"/>
</dbReference>
<accession>A0AAG5DX46</accession>
<dbReference type="InterPro" id="IPR009829">
    <property type="entry name" value="SKA1"/>
</dbReference>
<evidence type="ECO:0000256" key="3">
    <source>
        <dbReference type="ARBA" id="ARBA00047202"/>
    </source>
</evidence>
<dbReference type="GO" id="GO:0005876">
    <property type="term" value="C:spindle microtubule"/>
    <property type="evidence" value="ECO:0007669"/>
    <property type="project" value="TreeGrafter"/>
</dbReference>
<evidence type="ECO:0000256" key="2">
    <source>
        <dbReference type="ARBA" id="ARBA00047182"/>
    </source>
</evidence>
<dbReference type="EnsemblMetazoa" id="ENSAATROPT017224">
    <property type="protein sequence ID" value="ENSAATROPP015198"/>
    <property type="gene ID" value="ENSAATROPG014086"/>
</dbReference>
<dbReference type="GO" id="GO:0051301">
    <property type="term" value="P:cell division"/>
    <property type="evidence" value="ECO:0007669"/>
    <property type="project" value="InterPro"/>
</dbReference>
<dbReference type="AlphaFoldDB" id="A0AAG5DX46"/>
<evidence type="ECO:0000313" key="5">
    <source>
        <dbReference type="EnsemblMetazoa" id="ENSAATROPP015198"/>
    </source>
</evidence>
<reference evidence="5" key="1">
    <citation type="submission" date="2024-04" db="UniProtKB">
        <authorList>
            <consortium name="EnsemblMetazoa"/>
        </authorList>
    </citation>
    <scope>IDENTIFICATION</scope>
    <source>
        <strain evidence="5">EBRO</strain>
    </source>
</reference>
<dbReference type="InterPro" id="IPR042031">
    <property type="entry name" value="SKA1_MBD_sf"/>
</dbReference>
<dbReference type="GO" id="GO:0008017">
    <property type="term" value="F:microtubule binding"/>
    <property type="evidence" value="ECO:0007669"/>
    <property type="project" value="InterPro"/>
</dbReference>
<dbReference type="Pfam" id="PF07160">
    <property type="entry name" value="SKA1"/>
    <property type="match status" value="1"/>
</dbReference>
<proteinExistence type="inferred from homology"/>
<sequence>MDSLEALFHKQIDTIKRIELFLDIYKCKQLVAKDLQDLRADVRVASEKLHLTKEYLETDRKDISVQFIEIMRKMRRNELLILHLLEVLPQTVGNTEPNLPSKGNMEASKAEAQHENPSKMYLSDYLKSPFTVRSKPRAMKFYDFDAEITEEQFETIPKYLKGRMQLAELVQFLQGEVIKCFEDKYSLMYKHRKAVPNQHDLAAWKEYNHLQANFPEHSFVTQEDLTRKTGKVLDKKYHAKLQMLRHLHILREVRSDGTVYYLWNYNK</sequence>
<feature type="region of interest" description="Disordered" evidence="4">
    <location>
        <begin position="95"/>
        <end position="115"/>
    </location>
</feature>
<comment type="similarity">
    <text evidence="1">Belongs to the SKA1 family.</text>
</comment>
<dbReference type="GO" id="GO:0031110">
    <property type="term" value="P:regulation of microtubule polymerization or depolymerization"/>
    <property type="evidence" value="ECO:0007669"/>
    <property type="project" value="TreeGrafter"/>
</dbReference>
<organism evidence="5 6">
    <name type="scientific">Anopheles atroparvus</name>
    <name type="common">European mosquito</name>
    <dbReference type="NCBI Taxonomy" id="41427"/>
    <lineage>
        <taxon>Eukaryota</taxon>
        <taxon>Metazoa</taxon>
        <taxon>Ecdysozoa</taxon>
        <taxon>Arthropoda</taxon>
        <taxon>Hexapoda</taxon>
        <taxon>Insecta</taxon>
        <taxon>Pterygota</taxon>
        <taxon>Neoptera</taxon>
        <taxon>Endopterygota</taxon>
        <taxon>Diptera</taxon>
        <taxon>Nematocera</taxon>
        <taxon>Culicoidea</taxon>
        <taxon>Culicidae</taxon>
        <taxon>Anophelinae</taxon>
        <taxon>Anopheles</taxon>
    </lineage>
</organism>
<dbReference type="Gene3D" id="1.10.10.1890">
    <property type="entry name" value="Ska1 microtubule binding domain-like"/>
    <property type="match status" value="1"/>
</dbReference>
<protein>
    <recommendedName>
        <fullName evidence="2">SKA complex subunit 1</fullName>
    </recommendedName>
    <alternativeName>
        <fullName evidence="3">Spindle and kinetochore-associated protein 1</fullName>
    </alternativeName>
</protein>
<evidence type="ECO:0000256" key="4">
    <source>
        <dbReference type="SAM" id="MobiDB-lite"/>
    </source>
</evidence>
<dbReference type="Proteomes" id="UP000075880">
    <property type="component" value="Unassembled WGS sequence"/>
</dbReference>
<keyword evidence="6" id="KW-1185">Reference proteome</keyword>
<dbReference type="GO" id="GO:0007059">
    <property type="term" value="P:chromosome segregation"/>
    <property type="evidence" value="ECO:0007669"/>
    <property type="project" value="InterPro"/>
</dbReference>
<dbReference type="GO" id="GO:0072686">
    <property type="term" value="C:mitotic spindle"/>
    <property type="evidence" value="ECO:0007669"/>
    <property type="project" value="TreeGrafter"/>
</dbReference>